<dbReference type="InterPro" id="IPR012337">
    <property type="entry name" value="RNaseH-like_sf"/>
</dbReference>
<dbReference type="InterPro" id="IPR002156">
    <property type="entry name" value="RNaseH_domain"/>
</dbReference>
<protein>
    <recommendedName>
        <fullName evidence="1">RNase H type-1 domain-containing protein</fullName>
    </recommendedName>
</protein>
<dbReference type="AlphaFoldDB" id="A0A4Y2D8K4"/>
<name>A0A4Y2D8K4_ARAVE</name>
<dbReference type="InterPro" id="IPR036397">
    <property type="entry name" value="RNaseH_sf"/>
</dbReference>
<feature type="domain" description="RNase H type-1" evidence="1">
    <location>
        <begin position="30"/>
        <end position="203"/>
    </location>
</feature>
<proteinExistence type="predicted"/>
<dbReference type="SUPFAM" id="SSF53098">
    <property type="entry name" value="Ribonuclease H-like"/>
    <property type="match status" value="1"/>
</dbReference>
<dbReference type="PROSITE" id="PS50879">
    <property type="entry name" value="RNASE_H_1"/>
    <property type="match status" value="1"/>
</dbReference>
<dbReference type="OrthoDB" id="6434564at2759"/>
<evidence type="ECO:0000313" key="2">
    <source>
        <dbReference type="EMBL" id="GBM13093.1"/>
    </source>
</evidence>
<comment type="caution">
    <text evidence="2">The sequence shown here is derived from an EMBL/GenBank/DDBJ whole genome shotgun (WGS) entry which is preliminary data.</text>
</comment>
<dbReference type="Gene3D" id="3.30.420.10">
    <property type="entry name" value="Ribonuclease H-like superfamily/Ribonuclease H"/>
    <property type="match status" value="1"/>
</dbReference>
<dbReference type="CDD" id="cd09276">
    <property type="entry name" value="Rnase_HI_RT_non_LTR"/>
    <property type="match status" value="1"/>
</dbReference>
<dbReference type="EMBL" id="BGPR01000322">
    <property type="protein sequence ID" value="GBM13093.1"/>
    <property type="molecule type" value="Genomic_DNA"/>
</dbReference>
<dbReference type="GO" id="GO:0004523">
    <property type="term" value="F:RNA-DNA hybrid ribonuclease activity"/>
    <property type="evidence" value="ECO:0007669"/>
    <property type="project" value="InterPro"/>
</dbReference>
<evidence type="ECO:0000259" key="1">
    <source>
        <dbReference type="PROSITE" id="PS50879"/>
    </source>
</evidence>
<dbReference type="GO" id="GO:0003676">
    <property type="term" value="F:nucleic acid binding"/>
    <property type="evidence" value="ECO:0007669"/>
    <property type="project" value="InterPro"/>
</dbReference>
<sequence>MVNRGLVYYLEHNKILSPFQSGFRPGRCTIDNLLALETDIGTISLKRQHLVAIFFYIEKAYDRTWRYGILQDLFNCNLRGNLPIFIQKFLRLRQFRVKVGYQLSDLFIQEEGVPQAEIMAILHSLSEISNYPADNYIIYSDSLSVLQALTSLHRHSHPLAVSILDLHDRLVCTGFSILLCWAPSHVGISGNEIADTAAKNASAVLDNPIPLKDFKHYINLALHSRWENHWNSQSMNKLRSIKPVVEPCPALTNRKADTIITRLRVGHTRYTHRHLLVGEQAPMCTQYNCTMSVLQILSEF</sequence>
<reference evidence="2 3" key="1">
    <citation type="journal article" date="2019" name="Sci. Rep.">
        <title>Orb-weaving spider Araneus ventricosus genome elucidates the spidroin gene catalogue.</title>
        <authorList>
            <person name="Kono N."/>
            <person name="Nakamura H."/>
            <person name="Ohtoshi R."/>
            <person name="Moran D.A.P."/>
            <person name="Shinohara A."/>
            <person name="Yoshida Y."/>
            <person name="Fujiwara M."/>
            <person name="Mori M."/>
            <person name="Tomita M."/>
            <person name="Arakawa K."/>
        </authorList>
    </citation>
    <scope>NUCLEOTIDE SEQUENCE [LARGE SCALE GENOMIC DNA]</scope>
</reference>
<dbReference type="Proteomes" id="UP000499080">
    <property type="component" value="Unassembled WGS sequence"/>
</dbReference>
<organism evidence="2 3">
    <name type="scientific">Araneus ventricosus</name>
    <name type="common">Orbweaver spider</name>
    <name type="synonym">Epeira ventricosa</name>
    <dbReference type="NCBI Taxonomy" id="182803"/>
    <lineage>
        <taxon>Eukaryota</taxon>
        <taxon>Metazoa</taxon>
        <taxon>Ecdysozoa</taxon>
        <taxon>Arthropoda</taxon>
        <taxon>Chelicerata</taxon>
        <taxon>Arachnida</taxon>
        <taxon>Araneae</taxon>
        <taxon>Araneomorphae</taxon>
        <taxon>Entelegynae</taxon>
        <taxon>Araneoidea</taxon>
        <taxon>Araneidae</taxon>
        <taxon>Araneus</taxon>
    </lineage>
</organism>
<keyword evidence="3" id="KW-1185">Reference proteome</keyword>
<accession>A0A4Y2D8K4</accession>
<evidence type="ECO:0000313" key="3">
    <source>
        <dbReference type="Proteomes" id="UP000499080"/>
    </source>
</evidence>
<gene>
    <name evidence="2" type="ORF">AVEN_101935_1</name>
</gene>
<dbReference type="Pfam" id="PF00075">
    <property type="entry name" value="RNase_H"/>
    <property type="match status" value="1"/>
</dbReference>